<dbReference type="InterPro" id="IPR000719">
    <property type="entry name" value="Prot_kinase_dom"/>
</dbReference>
<gene>
    <name evidence="5" type="ORF">RchiOBHm_Chr7g0212121</name>
</gene>
<evidence type="ECO:0000313" key="6">
    <source>
        <dbReference type="Proteomes" id="UP000238479"/>
    </source>
</evidence>
<dbReference type="EMBL" id="PDCK01000045">
    <property type="protein sequence ID" value="PRQ18979.1"/>
    <property type="molecule type" value="Genomic_DNA"/>
</dbReference>
<dbReference type="InterPro" id="IPR001245">
    <property type="entry name" value="Ser-Thr/Tyr_kinase_cat_dom"/>
</dbReference>
<feature type="domain" description="Protein kinase" evidence="3">
    <location>
        <begin position="273"/>
        <end position="521"/>
    </location>
</feature>
<keyword evidence="6" id="KW-1185">Reference proteome</keyword>
<dbReference type="Proteomes" id="UP000238479">
    <property type="component" value="Chromosome 7"/>
</dbReference>
<dbReference type="Gene3D" id="1.10.510.10">
    <property type="entry name" value="Transferase(Phosphotransferase) domain 1"/>
    <property type="match status" value="1"/>
</dbReference>
<dbReference type="SUPFAM" id="SSF56112">
    <property type="entry name" value="Protein kinase-like (PK-like)"/>
    <property type="match status" value="1"/>
</dbReference>
<dbReference type="Gramene" id="PRQ18979">
    <property type="protein sequence ID" value="PRQ18979"/>
    <property type="gene ID" value="RchiOBHm_Chr7g0212121"/>
</dbReference>
<accession>A0A2P6PAM3</accession>
<dbReference type="AlphaFoldDB" id="A0A2P6PAM3"/>
<evidence type="ECO:0000313" key="5">
    <source>
        <dbReference type="EMBL" id="PRQ18979.1"/>
    </source>
</evidence>
<dbReference type="GO" id="GO:0005524">
    <property type="term" value="F:ATP binding"/>
    <property type="evidence" value="ECO:0007669"/>
    <property type="project" value="UniProtKB-KW"/>
</dbReference>
<comment type="caution">
    <text evidence="5">The sequence shown here is derived from an EMBL/GenBank/DDBJ whole genome shotgun (WGS) entry which is preliminary data.</text>
</comment>
<evidence type="ECO:0000256" key="1">
    <source>
        <dbReference type="ARBA" id="ARBA00022741"/>
    </source>
</evidence>
<organism evidence="5 6">
    <name type="scientific">Rosa chinensis</name>
    <name type="common">China rose</name>
    <dbReference type="NCBI Taxonomy" id="74649"/>
    <lineage>
        <taxon>Eukaryota</taxon>
        <taxon>Viridiplantae</taxon>
        <taxon>Streptophyta</taxon>
        <taxon>Embryophyta</taxon>
        <taxon>Tracheophyta</taxon>
        <taxon>Spermatophyta</taxon>
        <taxon>Magnoliopsida</taxon>
        <taxon>eudicotyledons</taxon>
        <taxon>Gunneridae</taxon>
        <taxon>Pentapetalae</taxon>
        <taxon>rosids</taxon>
        <taxon>fabids</taxon>
        <taxon>Rosales</taxon>
        <taxon>Rosaceae</taxon>
        <taxon>Rosoideae</taxon>
        <taxon>Rosoideae incertae sedis</taxon>
        <taxon>Rosa</taxon>
    </lineage>
</organism>
<dbReference type="InterPro" id="IPR011009">
    <property type="entry name" value="Kinase-like_dom_sf"/>
</dbReference>
<dbReference type="Pfam" id="PF07714">
    <property type="entry name" value="PK_Tyr_Ser-Thr"/>
    <property type="match status" value="1"/>
</dbReference>
<proteinExistence type="predicted"/>
<dbReference type="InterPro" id="IPR008808">
    <property type="entry name" value="Powdery_mildew-R_dom"/>
</dbReference>
<evidence type="ECO:0000256" key="2">
    <source>
        <dbReference type="ARBA" id="ARBA00022840"/>
    </source>
</evidence>
<keyword evidence="5" id="KW-0808">Transferase</keyword>
<evidence type="ECO:0000259" key="3">
    <source>
        <dbReference type="PROSITE" id="PS50011"/>
    </source>
</evidence>
<dbReference type="PROSITE" id="PS50011">
    <property type="entry name" value="PROTEIN_KINASE_DOM"/>
    <property type="match status" value="1"/>
</dbReference>
<keyword evidence="2" id="KW-0067">ATP-binding</keyword>
<name>A0A2P6PAM3_ROSCH</name>
<dbReference type="Pfam" id="PF05659">
    <property type="entry name" value="RPW8"/>
    <property type="match status" value="1"/>
</dbReference>
<dbReference type="PROSITE" id="PS51153">
    <property type="entry name" value="RPW8"/>
    <property type="match status" value="1"/>
</dbReference>
<dbReference type="PANTHER" id="PTHR27007">
    <property type="match status" value="1"/>
</dbReference>
<dbReference type="Gene3D" id="3.30.200.20">
    <property type="entry name" value="Phosphorylase Kinase, domain 1"/>
    <property type="match status" value="1"/>
</dbReference>
<protein>
    <recommendedName>
        <fullName evidence="7">Protein kinase domain-containing protein</fullName>
    </recommendedName>
</protein>
<keyword evidence="1" id="KW-0547">Nucleotide-binding</keyword>
<dbReference type="InterPro" id="IPR050528">
    <property type="entry name" value="L-type_Lectin-RKs"/>
</dbReference>
<dbReference type="GO" id="GO:0051707">
    <property type="term" value="P:response to other organism"/>
    <property type="evidence" value="ECO:0007669"/>
    <property type="project" value="UniProtKB-ARBA"/>
</dbReference>
<dbReference type="GO" id="GO:0004672">
    <property type="term" value="F:protein kinase activity"/>
    <property type="evidence" value="ECO:0007669"/>
    <property type="project" value="InterPro"/>
</dbReference>
<sequence>MTVESLEGLLEAAFQVLFDVVIEVKDKSTLMLGPIIGHLKSTLDCLKPLIEDISQHNNMALDRPKKELEAFGMQMKSGAELVRECSEVHKWTSNETYKFASQLFELDESLQRHLCVLIVQVARDVKETSVVLRSVREVVEKIEGISGVAKKQQLALDMVEVNEIRDVRETTLVSARNVEAELTVVDGDVPEQPSFTAGLDVPSEELSMSRKKKNSKMKLLKDGCQCLTRRSFYKRKRARARGRDSNRLDALKSLPVMLREFSYRELKKATNNFDLKHTLGQGGSVVYRGLLSKENLEVAVKKCSRLEIKGKEDFLADLTIIYRLRHKHIVPLLGWCRQKKMLLIVHEFMPNGSLDNHLFSGPENTTLEWNQRYKIISGVASVLHYLQEFRCKVVHRNITASHIMLDSHFNARLGNFGLRSAEPAEGVTGTMGYIAPECFFTGEMTCESDVYGFGAVVLGVVCGQRPYTEIGGFQFLVDWVWSLHREGRVLEAVDERLGNEYDVEEAQRLLLLGLACSHPIAYERPKSQTIVQVVSGSIPAPKVSPFKPAFVWPPLPEGSAALPIDTAGNT</sequence>
<evidence type="ECO:0008006" key="7">
    <source>
        <dbReference type="Google" id="ProtNLM"/>
    </source>
</evidence>
<reference evidence="5 6" key="1">
    <citation type="journal article" date="2018" name="Nat. Genet.">
        <title>The Rosa genome provides new insights in the design of modern roses.</title>
        <authorList>
            <person name="Bendahmane M."/>
        </authorList>
    </citation>
    <scope>NUCLEOTIDE SEQUENCE [LARGE SCALE GENOMIC DNA]</scope>
    <source>
        <strain evidence="6">cv. Old Blush</strain>
    </source>
</reference>
<dbReference type="FunFam" id="1.10.510.10:FF:000444">
    <property type="entry name" value="probable L-type lectin-domain containing receptor kinase S.5"/>
    <property type="match status" value="1"/>
</dbReference>
<dbReference type="OMA" id="HRNITAS"/>
<evidence type="ECO:0000259" key="4">
    <source>
        <dbReference type="PROSITE" id="PS51153"/>
    </source>
</evidence>
<feature type="domain" description="RPW8" evidence="4">
    <location>
        <begin position="1"/>
        <end position="152"/>
    </location>
</feature>